<dbReference type="InterPro" id="IPR013103">
    <property type="entry name" value="RVT_2"/>
</dbReference>
<dbReference type="AlphaFoldDB" id="A0A9Q3HDN4"/>
<evidence type="ECO:0000313" key="3">
    <source>
        <dbReference type="Proteomes" id="UP000765509"/>
    </source>
</evidence>
<name>A0A9Q3HDN4_9BASI</name>
<proteinExistence type="predicted"/>
<comment type="caution">
    <text evidence="2">The sequence shown here is derived from an EMBL/GenBank/DDBJ whole genome shotgun (WGS) entry which is preliminary data.</text>
</comment>
<evidence type="ECO:0000313" key="2">
    <source>
        <dbReference type="EMBL" id="MBW0501578.1"/>
    </source>
</evidence>
<protein>
    <recommendedName>
        <fullName evidence="1">Reverse transcriptase Ty1/copia-type domain-containing protein</fullName>
    </recommendedName>
</protein>
<reference evidence="2" key="1">
    <citation type="submission" date="2021-03" db="EMBL/GenBank/DDBJ databases">
        <title>Draft genome sequence of rust myrtle Austropuccinia psidii MF-1, a brazilian biotype.</title>
        <authorList>
            <person name="Quecine M.C."/>
            <person name="Pachon D.M.R."/>
            <person name="Bonatelli M.L."/>
            <person name="Correr F.H."/>
            <person name="Franceschini L.M."/>
            <person name="Leite T.F."/>
            <person name="Margarido G.R.A."/>
            <person name="Almeida C.A."/>
            <person name="Ferrarezi J.A."/>
            <person name="Labate C.A."/>
        </authorList>
    </citation>
    <scope>NUCLEOTIDE SEQUENCE</scope>
    <source>
        <strain evidence="2">MF-1</strain>
    </source>
</reference>
<dbReference type="OrthoDB" id="413361at2759"/>
<gene>
    <name evidence="2" type="ORF">O181_041293</name>
</gene>
<evidence type="ECO:0000259" key="1">
    <source>
        <dbReference type="Pfam" id="PF07727"/>
    </source>
</evidence>
<dbReference type="PANTHER" id="PTHR11439">
    <property type="entry name" value="GAG-POL-RELATED RETROTRANSPOSON"/>
    <property type="match status" value="1"/>
</dbReference>
<keyword evidence="3" id="KW-1185">Reference proteome</keyword>
<accession>A0A9Q3HDN4</accession>
<dbReference type="PANTHER" id="PTHR11439:SF463">
    <property type="entry name" value="REVERSE TRANSCRIPTASE TY1_COPIA-TYPE DOMAIN-CONTAINING PROTEIN"/>
    <property type="match status" value="1"/>
</dbReference>
<sequence length="263" mass="30566">MDVRCTFLNGKPKEELYIFYPDGLPHSKDFKTLQLNKSLYGLKQSPRCWHSELITTLIKLNLHPSEIDPCLFFSKNKFKPFYLYVHIDDLLFGGSWVSDFKIKIQEFFDMEDLNVSKYALGIRIIQKKEYTSLIQDKMISKILTEFDIKKCRGNSSPLPSNYQELKNQDLCTSPNIPFNYCRVIGLLQYLVQCTRPDLAFAISYLSQFLEFPKDRHYQAVIHALKYLSFTRTLELKLGVQGLAHSSEEVLCFTNSDWGGALEK</sequence>
<dbReference type="Proteomes" id="UP000765509">
    <property type="component" value="Unassembled WGS sequence"/>
</dbReference>
<dbReference type="Pfam" id="PF07727">
    <property type="entry name" value="RVT_2"/>
    <property type="match status" value="1"/>
</dbReference>
<feature type="domain" description="Reverse transcriptase Ty1/copia-type" evidence="1">
    <location>
        <begin position="1"/>
        <end position="158"/>
    </location>
</feature>
<dbReference type="EMBL" id="AVOT02016400">
    <property type="protein sequence ID" value="MBW0501578.1"/>
    <property type="molecule type" value="Genomic_DNA"/>
</dbReference>
<organism evidence="2 3">
    <name type="scientific">Austropuccinia psidii MF-1</name>
    <dbReference type="NCBI Taxonomy" id="1389203"/>
    <lineage>
        <taxon>Eukaryota</taxon>
        <taxon>Fungi</taxon>
        <taxon>Dikarya</taxon>
        <taxon>Basidiomycota</taxon>
        <taxon>Pucciniomycotina</taxon>
        <taxon>Pucciniomycetes</taxon>
        <taxon>Pucciniales</taxon>
        <taxon>Sphaerophragmiaceae</taxon>
        <taxon>Austropuccinia</taxon>
    </lineage>
</organism>